<proteinExistence type="predicted"/>
<dbReference type="InterPro" id="IPR052016">
    <property type="entry name" value="Bact_Sigma-Reg"/>
</dbReference>
<dbReference type="InterPro" id="IPR011623">
    <property type="entry name" value="7TMR_DISM_rcpt_extracell_dom1"/>
</dbReference>
<dbReference type="AlphaFoldDB" id="A0A6N4Q4M5"/>
<sequence>MKKTNPTKILFFILLSAFLFTNPLLSETQNDIGERIIHTNKFTYWIDPTSSVPLGSVLKTGEFSKITTDFVNFGFLEGTLWLKLDPKDFPDPAKYPLLLIQAHNIDSVELFHKHDGNTYIVSKSGHIQPVFQREIPHRNFVFRIGHERETILIAIRSEISLQFALVFTNQRNLQREDYITQWIYGLFFGSLGIIILYNLAIAFFVRDRNYFYYIGYVLFFGLGQLSLLGFWGYFFVPESYFWKRIGIPVFFSLCLFFFVLFTSNFLKLKVRVPKIARFYQVLGFFSLLNAMIALFGGISKASIGVSWLSVFICLSLLGVLIWGVYKRIRSFYYFGFAFVLLLLTCIVYGLLKFAILPSNPFLEEMLFPIASLADITLFAFALADRIQLLRQEKDIALAQVTSLRKERKISRDILMQSLPKTIPDVKNLQMQIYIQPMKDVGGDFYEYFSPNPYELGIVLCDVSGHGIPASLISAMGKVAFTTQKDNISSPKQVLEGMNRVLYGNCNPQYVTASYVYLNTSTKVWRFGRAGHPSAYLQRVGGEIIKVHPKGKIIGVFPEIQIEEITYKVEPKDRILILSDGVLESFNPEGEMYGEAGLLEFLKANREIPNHLFKVKLIQDLESFSKTEIKDWDDDLTFIFLELV</sequence>
<dbReference type="PANTHER" id="PTHR43156:SF2">
    <property type="entry name" value="STAGE II SPORULATION PROTEIN E"/>
    <property type="match status" value="1"/>
</dbReference>
<gene>
    <name evidence="5" type="ORF">EHQ18_16060</name>
</gene>
<reference evidence="5" key="1">
    <citation type="journal article" date="2019" name="PLoS Negl. Trop. Dis.">
        <title>Revisiting the worldwide diversity of Leptospira species in the environment.</title>
        <authorList>
            <person name="Vincent A.T."/>
            <person name="Schiettekatte O."/>
            <person name="Bourhy P."/>
            <person name="Veyrier F.J."/>
            <person name="Picardeau M."/>
        </authorList>
    </citation>
    <scope>NUCLEOTIDE SEQUENCE [LARGE SCALE GENOMIC DNA]</scope>
    <source>
        <strain evidence="5">201800293</strain>
    </source>
</reference>
<dbReference type="Pfam" id="PF07696">
    <property type="entry name" value="7TMR-DISMED2"/>
    <property type="match status" value="1"/>
</dbReference>
<evidence type="ECO:0000313" key="5">
    <source>
        <dbReference type="EMBL" id="TGK66650.1"/>
    </source>
</evidence>
<dbReference type="EMBL" id="RQFF01000037">
    <property type="protein sequence ID" value="TGK66650.1"/>
    <property type="molecule type" value="Genomic_DNA"/>
</dbReference>
<feature type="signal peptide" evidence="3">
    <location>
        <begin position="1"/>
        <end position="26"/>
    </location>
</feature>
<dbReference type="OrthoDB" id="311592at2"/>
<dbReference type="Gene3D" id="3.60.40.10">
    <property type="entry name" value="PPM-type phosphatase domain"/>
    <property type="match status" value="1"/>
</dbReference>
<accession>A0A6N4Q4M5</accession>
<evidence type="ECO:0000259" key="4">
    <source>
        <dbReference type="SMART" id="SM00331"/>
    </source>
</evidence>
<dbReference type="Proteomes" id="UP000297239">
    <property type="component" value="Unassembled WGS sequence"/>
</dbReference>
<dbReference type="SMART" id="SM00331">
    <property type="entry name" value="PP2C_SIG"/>
    <property type="match status" value="1"/>
</dbReference>
<dbReference type="InterPro" id="IPR011622">
    <property type="entry name" value="7TMR_DISM_rcpt_extracell_dom2"/>
</dbReference>
<feature type="domain" description="PPM-type phosphatase" evidence="4">
    <location>
        <begin position="425"/>
        <end position="642"/>
    </location>
</feature>
<feature type="transmembrane region" description="Helical" evidence="2">
    <location>
        <begin position="211"/>
        <end position="233"/>
    </location>
</feature>
<dbReference type="Pfam" id="PF07228">
    <property type="entry name" value="SpoIIE"/>
    <property type="match status" value="1"/>
</dbReference>
<evidence type="ECO:0000256" key="1">
    <source>
        <dbReference type="ARBA" id="ARBA00022801"/>
    </source>
</evidence>
<keyword evidence="3" id="KW-0732">Signal</keyword>
<evidence type="ECO:0000256" key="3">
    <source>
        <dbReference type="SAM" id="SignalP"/>
    </source>
</evidence>
<dbReference type="Pfam" id="PF07695">
    <property type="entry name" value="7TMR-DISM_7TM"/>
    <property type="match status" value="1"/>
</dbReference>
<dbReference type="SUPFAM" id="SSF81606">
    <property type="entry name" value="PP2C-like"/>
    <property type="match status" value="1"/>
</dbReference>
<keyword evidence="2" id="KW-0812">Transmembrane</keyword>
<feature type="transmembrane region" description="Helical" evidence="2">
    <location>
        <begin position="331"/>
        <end position="353"/>
    </location>
</feature>
<keyword evidence="6" id="KW-1185">Reference proteome</keyword>
<evidence type="ECO:0000313" key="6">
    <source>
        <dbReference type="Proteomes" id="UP000297239"/>
    </source>
</evidence>
<comment type="caution">
    <text evidence="5">The sequence shown here is derived from an EMBL/GenBank/DDBJ whole genome shotgun (WGS) entry which is preliminary data.</text>
</comment>
<keyword evidence="2" id="KW-0472">Membrane</keyword>
<feature type="transmembrane region" description="Helical" evidence="2">
    <location>
        <begin position="365"/>
        <end position="383"/>
    </location>
</feature>
<organism evidence="5 6">
    <name type="scientific">Leptospira kanakyensis</name>
    <dbReference type="NCBI Taxonomy" id="2484968"/>
    <lineage>
        <taxon>Bacteria</taxon>
        <taxon>Pseudomonadati</taxon>
        <taxon>Spirochaetota</taxon>
        <taxon>Spirochaetia</taxon>
        <taxon>Leptospirales</taxon>
        <taxon>Leptospiraceae</taxon>
        <taxon>Leptospira</taxon>
    </lineage>
</organism>
<keyword evidence="2" id="KW-1133">Transmembrane helix</keyword>
<dbReference type="GO" id="GO:0016791">
    <property type="term" value="F:phosphatase activity"/>
    <property type="evidence" value="ECO:0007669"/>
    <property type="project" value="TreeGrafter"/>
</dbReference>
<protein>
    <submittedName>
        <fullName evidence="5">Serine/threonine protein phosphatase</fullName>
    </submittedName>
</protein>
<dbReference type="InterPro" id="IPR036457">
    <property type="entry name" value="PPM-type-like_dom_sf"/>
</dbReference>
<evidence type="ECO:0000256" key="2">
    <source>
        <dbReference type="SAM" id="Phobius"/>
    </source>
</evidence>
<feature type="transmembrane region" description="Helical" evidence="2">
    <location>
        <begin position="182"/>
        <end position="204"/>
    </location>
</feature>
<dbReference type="PANTHER" id="PTHR43156">
    <property type="entry name" value="STAGE II SPORULATION PROTEIN E-RELATED"/>
    <property type="match status" value="1"/>
</dbReference>
<keyword evidence="1" id="KW-0378">Hydrolase</keyword>
<feature type="chain" id="PRO_5026682513" evidence="3">
    <location>
        <begin position="27"/>
        <end position="643"/>
    </location>
</feature>
<name>A0A6N4Q4M5_9LEPT</name>
<feature type="transmembrane region" description="Helical" evidence="2">
    <location>
        <begin position="304"/>
        <end position="324"/>
    </location>
</feature>
<dbReference type="RefSeq" id="WP_135637225.1">
    <property type="nucleotide sequence ID" value="NZ_RQFE01000031.1"/>
</dbReference>
<dbReference type="InterPro" id="IPR001932">
    <property type="entry name" value="PPM-type_phosphatase-like_dom"/>
</dbReference>
<dbReference type="Gene3D" id="2.60.40.2380">
    <property type="match status" value="1"/>
</dbReference>
<feature type="transmembrane region" description="Helical" evidence="2">
    <location>
        <begin position="278"/>
        <end position="298"/>
    </location>
</feature>
<feature type="transmembrane region" description="Helical" evidence="2">
    <location>
        <begin position="245"/>
        <end position="266"/>
    </location>
</feature>